<evidence type="ECO:0000313" key="1">
    <source>
        <dbReference type="EMBL" id="KAF2544078.1"/>
    </source>
</evidence>
<dbReference type="Proteomes" id="UP000712281">
    <property type="component" value="Unassembled WGS sequence"/>
</dbReference>
<name>A0A8S9GIJ7_BRACR</name>
<dbReference type="EMBL" id="QGKW02002005">
    <property type="protein sequence ID" value="KAF2544078.1"/>
    <property type="molecule type" value="Genomic_DNA"/>
</dbReference>
<evidence type="ECO:0000313" key="2">
    <source>
        <dbReference type="Proteomes" id="UP000712281"/>
    </source>
</evidence>
<dbReference type="AlphaFoldDB" id="A0A8S9GIJ7"/>
<comment type="caution">
    <text evidence="1">The sequence shown here is derived from an EMBL/GenBank/DDBJ whole genome shotgun (WGS) entry which is preliminary data.</text>
</comment>
<protein>
    <submittedName>
        <fullName evidence="1">Uncharacterized protein</fullName>
    </submittedName>
</protein>
<reference evidence="1" key="1">
    <citation type="submission" date="2019-12" db="EMBL/GenBank/DDBJ databases">
        <title>Genome sequencing and annotation of Brassica cretica.</title>
        <authorList>
            <person name="Studholme D.J."/>
            <person name="Sarris P.F."/>
        </authorList>
    </citation>
    <scope>NUCLEOTIDE SEQUENCE</scope>
    <source>
        <strain evidence="1">PFS-001/15</strain>
        <tissue evidence="1">Leaf</tissue>
    </source>
</reference>
<gene>
    <name evidence="1" type="ORF">F2Q68_00032668</name>
</gene>
<dbReference type="OrthoDB" id="1111966at2759"/>
<accession>A0A8S9GIJ7</accession>
<organism evidence="1 2">
    <name type="scientific">Brassica cretica</name>
    <name type="common">Mustard</name>
    <dbReference type="NCBI Taxonomy" id="69181"/>
    <lineage>
        <taxon>Eukaryota</taxon>
        <taxon>Viridiplantae</taxon>
        <taxon>Streptophyta</taxon>
        <taxon>Embryophyta</taxon>
        <taxon>Tracheophyta</taxon>
        <taxon>Spermatophyta</taxon>
        <taxon>Magnoliopsida</taxon>
        <taxon>eudicotyledons</taxon>
        <taxon>Gunneridae</taxon>
        <taxon>Pentapetalae</taxon>
        <taxon>rosids</taxon>
        <taxon>malvids</taxon>
        <taxon>Brassicales</taxon>
        <taxon>Brassicaceae</taxon>
        <taxon>Brassiceae</taxon>
        <taxon>Brassica</taxon>
    </lineage>
</organism>
<sequence>MTVSSLIDFESKEWDARLLEQYVDQEDIPMIQSLAISPNHRRDTFCWSYTKNGQYTVKSGYWVATNLMRTGELSSTPSSSQTFPVPSVYANMDYHFWRKNNIMKPEDDRDPYPWIIWYIWNARNDKLFRGIDRDPLELVRYAESECQAWHNAKEIISPPLQGQP</sequence>
<proteinExistence type="predicted"/>